<dbReference type="InterPro" id="IPR027417">
    <property type="entry name" value="P-loop_NTPase"/>
</dbReference>
<feature type="transmembrane region" description="Helical" evidence="7">
    <location>
        <begin position="376"/>
        <end position="395"/>
    </location>
</feature>
<comment type="caution">
    <text evidence="9">The sequence shown here is derived from an EMBL/GenBank/DDBJ whole genome shotgun (WGS) entry which is preliminary data.</text>
</comment>
<dbReference type="InterPro" id="IPR026634">
    <property type="entry name" value="TPST-like"/>
</dbReference>
<keyword evidence="3 5" id="KW-0808">Transferase</keyword>
<feature type="region of interest" description="Disordered" evidence="6">
    <location>
        <begin position="289"/>
        <end position="319"/>
    </location>
</feature>
<keyword evidence="7" id="KW-1133">Transmembrane helix</keyword>
<feature type="compositionally biased region" description="Basic and acidic residues" evidence="6">
    <location>
        <begin position="289"/>
        <end position="298"/>
    </location>
</feature>
<feature type="signal peptide" evidence="8">
    <location>
        <begin position="1"/>
        <end position="19"/>
    </location>
</feature>
<evidence type="ECO:0000256" key="1">
    <source>
        <dbReference type="ARBA" id="ARBA00009988"/>
    </source>
</evidence>
<name>A0ABN8RMY4_9CNID</name>
<comment type="similarity">
    <text evidence="1 5">Belongs to the protein sulfotransferase family.</text>
</comment>
<keyword evidence="7" id="KW-0472">Membrane</keyword>
<dbReference type="Proteomes" id="UP001159405">
    <property type="component" value="Unassembled WGS sequence"/>
</dbReference>
<feature type="transmembrane region" description="Helical" evidence="7">
    <location>
        <begin position="260"/>
        <end position="284"/>
    </location>
</feature>
<evidence type="ECO:0000256" key="5">
    <source>
        <dbReference type="RuleBase" id="RU365018"/>
    </source>
</evidence>
<evidence type="ECO:0000313" key="9">
    <source>
        <dbReference type="EMBL" id="CAH3180602.1"/>
    </source>
</evidence>
<keyword evidence="10" id="KW-1185">Reference proteome</keyword>
<gene>
    <name evidence="9" type="ORF">PLOB_00023780</name>
</gene>
<dbReference type="PANTHER" id="PTHR12788:SF8">
    <property type="entry name" value="PROTEIN-TYROSINE SULFOTRANSFERASE"/>
    <property type="match status" value="1"/>
</dbReference>
<keyword evidence="7" id="KW-0812">Transmembrane</keyword>
<feature type="chain" id="PRO_5047085546" description="Protein-tyrosine sulfotransferase" evidence="8">
    <location>
        <begin position="20"/>
        <end position="547"/>
    </location>
</feature>
<dbReference type="EC" id="2.8.2.20" evidence="2 5"/>
<evidence type="ECO:0000256" key="8">
    <source>
        <dbReference type="SAM" id="SignalP"/>
    </source>
</evidence>
<feature type="region of interest" description="Disordered" evidence="6">
    <location>
        <begin position="215"/>
        <end position="246"/>
    </location>
</feature>
<comment type="function">
    <text evidence="5">Catalyzes the O-sulfation of tyrosine residues within acidic motifs of polypeptides, using 3'-phosphoadenylyl sulfate (PAPS) as cosubstrate.</text>
</comment>
<reference evidence="9 10" key="1">
    <citation type="submission" date="2022-05" db="EMBL/GenBank/DDBJ databases">
        <authorList>
            <consortium name="Genoscope - CEA"/>
            <person name="William W."/>
        </authorList>
    </citation>
    <scope>NUCLEOTIDE SEQUENCE [LARGE SCALE GENOMIC DNA]</scope>
</reference>
<protein>
    <recommendedName>
        <fullName evidence="2 5">Protein-tyrosine sulfotransferase</fullName>
        <ecNumber evidence="2 5">2.8.2.20</ecNumber>
    </recommendedName>
</protein>
<evidence type="ECO:0000256" key="7">
    <source>
        <dbReference type="SAM" id="Phobius"/>
    </source>
</evidence>
<dbReference type="EMBL" id="CALNXK010000280">
    <property type="protein sequence ID" value="CAH3180602.1"/>
    <property type="molecule type" value="Genomic_DNA"/>
</dbReference>
<proteinExistence type="inferred from homology"/>
<organism evidence="9 10">
    <name type="scientific">Porites lobata</name>
    <dbReference type="NCBI Taxonomy" id="104759"/>
    <lineage>
        <taxon>Eukaryota</taxon>
        <taxon>Metazoa</taxon>
        <taxon>Cnidaria</taxon>
        <taxon>Anthozoa</taxon>
        <taxon>Hexacorallia</taxon>
        <taxon>Scleractinia</taxon>
        <taxon>Fungiina</taxon>
        <taxon>Poritidae</taxon>
        <taxon>Porites</taxon>
    </lineage>
</organism>
<evidence type="ECO:0000313" key="10">
    <source>
        <dbReference type="Proteomes" id="UP001159405"/>
    </source>
</evidence>
<dbReference type="PANTHER" id="PTHR12788">
    <property type="entry name" value="PROTEIN-TYROSINE SULFOTRANSFERASE 2"/>
    <property type="match status" value="1"/>
</dbReference>
<accession>A0ABN8RMY4</accession>
<comment type="catalytic activity">
    <reaction evidence="4 5">
        <text>L-tyrosyl-[protein] + 3'-phosphoadenylyl sulfate = O-sulfo-L-tyrosine-[protein] + adenosine 3',5'-bisphosphate + H(+)</text>
        <dbReference type="Rhea" id="RHEA:16801"/>
        <dbReference type="Rhea" id="RHEA-COMP:10136"/>
        <dbReference type="Rhea" id="RHEA-COMP:11688"/>
        <dbReference type="ChEBI" id="CHEBI:15378"/>
        <dbReference type="ChEBI" id="CHEBI:46858"/>
        <dbReference type="ChEBI" id="CHEBI:58339"/>
        <dbReference type="ChEBI" id="CHEBI:58343"/>
        <dbReference type="ChEBI" id="CHEBI:65286"/>
        <dbReference type="EC" id="2.8.2.20"/>
    </reaction>
</comment>
<sequence length="547" mass="59751">MPAYNWIIVVSVLISGVNSLTVIRSTDPLGRGGVDKFSNTDCVPALCGSLRSATCWTTDCCFCQCNDATPNYVMSEGVCRTNDEVDTGCQIENTLSEDFPLPIKEVTKPGNLQFINPGCNGIVQNSGWYYRLSSTEWIAGPRNIFSIRAVPNDGSSLNLQWDKGLDAKYTGLVLKFVFTCQNTRTTGCVLMKSKGNYTTANEVLSSSLVPLGSNDGGIGVTGGETSPTLPSGNSGGKGNNGDLDPAANTKQKVEARQTGVVVAGVTVSLAFGIVLVFVTLLLMVKKRRNEETEKDQRRNAPNATYEEPSRPPPRLGVNTESFHNEFYSSDCVLSISKESINATDTLAAKTVKMGPLPPLPTAVSTSHIMLPRLKHISALLVGLVTISVLALQHFAINTEKDFMLKAYVVDISDTLKAHQKEKMPTMSPTENMCKLYDGVETFVLFIGYPRSSHSLVGAILDAHPEIIIPHEYNLVGKWKSLSKVAAPNKYSLFHELHSLSLSQAQFGIRASKNDTRLTGEHTYTYHVPGLWQGRYQQRIKDNKDEKT</sequence>
<evidence type="ECO:0000256" key="3">
    <source>
        <dbReference type="ARBA" id="ARBA00022679"/>
    </source>
</evidence>
<evidence type="ECO:0000256" key="6">
    <source>
        <dbReference type="SAM" id="MobiDB-lite"/>
    </source>
</evidence>
<evidence type="ECO:0000256" key="2">
    <source>
        <dbReference type="ARBA" id="ARBA00013262"/>
    </source>
</evidence>
<evidence type="ECO:0000256" key="4">
    <source>
        <dbReference type="ARBA" id="ARBA00048460"/>
    </source>
</evidence>
<dbReference type="Gene3D" id="3.40.50.300">
    <property type="entry name" value="P-loop containing nucleotide triphosphate hydrolases"/>
    <property type="match status" value="1"/>
</dbReference>
<keyword evidence="8" id="KW-0732">Signal</keyword>